<dbReference type="PANTHER" id="PTHR21600:SF89">
    <property type="entry name" value="RIBOSOMAL LARGE SUBUNIT PSEUDOURIDINE SYNTHASE A"/>
    <property type="match status" value="1"/>
</dbReference>
<comment type="caution">
    <text evidence="3">The sequence shown here is derived from an EMBL/GenBank/DDBJ whole genome shotgun (WGS) entry which is preliminary data.</text>
</comment>
<keyword evidence="1" id="KW-0175">Coiled coil</keyword>
<evidence type="ECO:0000313" key="4">
    <source>
        <dbReference type="Proteomes" id="UP000599179"/>
    </source>
</evidence>
<dbReference type="InterPro" id="IPR006224">
    <property type="entry name" value="PsdUridine_synth_RluA-like_CS"/>
</dbReference>
<evidence type="ECO:0000313" key="3">
    <source>
        <dbReference type="EMBL" id="GGE25696.1"/>
    </source>
</evidence>
<dbReference type="Gene3D" id="3.30.2350.10">
    <property type="entry name" value="Pseudouridine synthase"/>
    <property type="match status" value="1"/>
</dbReference>
<dbReference type="InterPro" id="IPR006145">
    <property type="entry name" value="PsdUridine_synth_RsuA/RluA"/>
</dbReference>
<dbReference type="SUPFAM" id="SSF55120">
    <property type="entry name" value="Pseudouridine synthase"/>
    <property type="match status" value="1"/>
</dbReference>
<dbReference type="EMBL" id="BMGM01000001">
    <property type="protein sequence ID" value="GGE25696.1"/>
    <property type="molecule type" value="Genomic_DNA"/>
</dbReference>
<dbReference type="PROSITE" id="PS01129">
    <property type="entry name" value="PSI_RLU"/>
    <property type="match status" value="1"/>
</dbReference>
<reference evidence="4" key="1">
    <citation type="journal article" date="2019" name="Int. J. Syst. Evol. Microbiol.">
        <title>The Global Catalogue of Microorganisms (GCM) 10K type strain sequencing project: providing services to taxonomists for standard genome sequencing and annotation.</title>
        <authorList>
            <consortium name="The Broad Institute Genomics Platform"/>
            <consortium name="The Broad Institute Genome Sequencing Center for Infectious Disease"/>
            <person name="Wu L."/>
            <person name="Ma J."/>
        </authorList>
    </citation>
    <scope>NUCLEOTIDE SEQUENCE [LARGE SCALE GENOMIC DNA]</scope>
    <source>
        <strain evidence="4">CGMCC 1.12931</strain>
    </source>
</reference>
<dbReference type="CDD" id="cd02869">
    <property type="entry name" value="PseudoU_synth_RluA_like"/>
    <property type="match status" value="1"/>
</dbReference>
<protein>
    <submittedName>
        <fullName evidence="3">RNA pseudouridine synthase</fullName>
    </submittedName>
</protein>
<proteinExistence type="predicted"/>
<evidence type="ECO:0000256" key="1">
    <source>
        <dbReference type="SAM" id="Coils"/>
    </source>
</evidence>
<dbReference type="InterPro" id="IPR050188">
    <property type="entry name" value="RluA_PseudoU_synthase"/>
</dbReference>
<dbReference type="Proteomes" id="UP000599179">
    <property type="component" value="Unassembled WGS sequence"/>
</dbReference>
<dbReference type="Pfam" id="PF00849">
    <property type="entry name" value="PseudoU_synth_2"/>
    <property type="match status" value="1"/>
</dbReference>
<organism evidence="3 4">
    <name type="scientific">Psychroflexus planctonicus</name>
    <dbReference type="NCBI Taxonomy" id="1526575"/>
    <lineage>
        <taxon>Bacteria</taxon>
        <taxon>Pseudomonadati</taxon>
        <taxon>Bacteroidota</taxon>
        <taxon>Flavobacteriia</taxon>
        <taxon>Flavobacteriales</taxon>
        <taxon>Flavobacteriaceae</taxon>
        <taxon>Psychroflexus</taxon>
    </lineage>
</organism>
<feature type="domain" description="Pseudouridine synthase RsuA/RluA-like" evidence="2">
    <location>
        <begin position="353"/>
        <end position="500"/>
    </location>
</feature>
<keyword evidence="4" id="KW-1185">Reference proteome</keyword>
<evidence type="ECO:0000259" key="2">
    <source>
        <dbReference type="Pfam" id="PF00849"/>
    </source>
</evidence>
<accession>A0ABQ1SF58</accession>
<sequence>MFSTSVSGYEIPNKFTFPFYYQAHPLAQLAAKEVQQYLATQSDFQHQFGLNEDEKDPIGKMFGVLVVKNEKDELGFLAAFSGKLANSNEHAYFVPPVFDLLAENSFFKAEEVELNNINAEIEKLQLQPEYLELKKEKKALQLEAEQDIAQQKIRIQLEKQKRDQVRAEQKKHKTEAELEELNFRLSEDSKKESILLKKMKKFWKYTLQEKEEKLQQFEQLIQELKQSRKLKSAALQQKIFRQYAFLNAAKQEKSLGAIFQDNPPAGAGECAAPKLLQYAYLQNLQPICMGEFWWGTSLQSQIRKHANFYPACRSKCEPILGHMLEGLQVDENPLLTNPAEGKELSIIYEDTFYAAISKPAEFLSVPGKTLEDSVLTRAKKLFPDASGPLLVHRLDMSTSGILLIAKTEKAHKKLQALFIQRKVKKRYVALLEGIVKEESGSINLPLRVDLDNRPHQLVCYEYGKPAETHWKRIEIKNAQTRVHFFPISGRTHQLRVHAAHQLGLNTPIVGDDLYGKRAERLYLHAEEIQFTHPFTKETITIYSPSEF</sequence>
<dbReference type="InterPro" id="IPR020103">
    <property type="entry name" value="PsdUridine_synth_cat_dom_sf"/>
</dbReference>
<gene>
    <name evidence="3" type="ORF">GCM10010832_03090</name>
</gene>
<name>A0ABQ1SF58_9FLAO</name>
<feature type="coiled-coil region" evidence="1">
    <location>
        <begin position="107"/>
        <end position="237"/>
    </location>
</feature>
<dbReference type="PANTHER" id="PTHR21600">
    <property type="entry name" value="MITOCHONDRIAL RNA PSEUDOURIDINE SYNTHASE"/>
    <property type="match status" value="1"/>
</dbReference>